<sequence>MRQPFTYYFLLLTLLLNSLVGRGQALTATPATLGGFTTAVGTPSAQQSVLVNGTSLTGNVTATAPPGFEVSWTSGFNFAASQILTQSNGSVANIPLYVRMTGAALGTASGMVTIASTGATTQNVAVSGTVTAASTPNPACTLTSISPTSGPGGTQVLITFYGSGFVPGASVSFQAGLASNITANYVSSTQLTALVTLPSVAAPVVSYFYASNPPPGGGGGGGMKFFTINPSPPVITSFSPASGAPGTLVTIMGRNLDVPGGAGSVIAFNGTPVTIVPQTPSMGAYYVRVPAGATTGFITLTNGNGGAVSPTQFIVPPARPPFFEDFETGTKTAYTPASVQLQSGGWTMNEALIGTTAGIDKFNDLKAARLRGGGFIEMDTDKPNGAGVVTVSAATYATETGASFVPEISTDGGVTYTSLLGSNPAPTLTSTLTPYSFTVNRTGNVRLRFSSTNTATATNPRINLDDIGITDYRVGTATLAAQPLPELAIFPNPAHDQITVRGVGTGPAKTSLYDLAGRLLLPATLLPTSGVLSIPSRLPVGLYLLQCETPTGARTLRLLIQ</sequence>
<dbReference type="InterPro" id="IPR014756">
    <property type="entry name" value="Ig_E-set"/>
</dbReference>
<dbReference type="RefSeq" id="WP_198074638.1">
    <property type="nucleotide sequence ID" value="NZ_JAEDAE010000002.1"/>
</dbReference>
<dbReference type="EMBL" id="JAEDAE010000002">
    <property type="protein sequence ID" value="MBH8557416.1"/>
    <property type="molecule type" value="Genomic_DNA"/>
</dbReference>
<reference evidence="2 3" key="1">
    <citation type="submission" date="2020-12" db="EMBL/GenBank/DDBJ databases">
        <title>Hymenobacter sp.</title>
        <authorList>
            <person name="Kim M.K."/>
        </authorList>
    </citation>
    <scope>NUCLEOTIDE SEQUENCE [LARGE SCALE GENOMIC DNA]</scope>
    <source>
        <strain evidence="2 3">BT442</strain>
    </source>
</reference>
<dbReference type="InterPro" id="IPR002909">
    <property type="entry name" value="IPT_dom"/>
</dbReference>
<dbReference type="InterPro" id="IPR026444">
    <property type="entry name" value="Secre_tail"/>
</dbReference>
<gene>
    <name evidence="2" type="ORF">I7X13_05120</name>
</gene>
<dbReference type="NCBIfam" id="TIGR04183">
    <property type="entry name" value="Por_Secre_tail"/>
    <property type="match status" value="1"/>
</dbReference>
<dbReference type="Gene3D" id="2.60.40.10">
    <property type="entry name" value="Immunoglobulins"/>
    <property type="match status" value="2"/>
</dbReference>
<evidence type="ECO:0000313" key="3">
    <source>
        <dbReference type="Proteomes" id="UP000625631"/>
    </source>
</evidence>
<dbReference type="CDD" id="cd00603">
    <property type="entry name" value="IPT_PCSR"/>
    <property type="match status" value="1"/>
</dbReference>
<dbReference type="InterPro" id="IPR013783">
    <property type="entry name" value="Ig-like_fold"/>
</dbReference>
<feature type="domain" description="IPT/TIG" evidence="1">
    <location>
        <begin position="233"/>
        <end position="313"/>
    </location>
</feature>
<feature type="domain" description="IPT/TIG" evidence="1">
    <location>
        <begin position="141"/>
        <end position="195"/>
    </location>
</feature>
<name>A0ABS0Q429_9BACT</name>
<evidence type="ECO:0000259" key="1">
    <source>
        <dbReference type="Pfam" id="PF01833"/>
    </source>
</evidence>
<protein>
    <submittedName>
        <fullName evidence="2">IPT/TIG domain-containing protein</fullName>
    </submittedName>
</protein>
<dbReference type="Proteomes" id="UP000625631">
    <property type="component" value="Unassembled WGS sequence"/>
</dbReference>
<dbReference type="Pfam" id="PF01833">
    <property type="entry name" value="TIG"/>
    <property type="match status" value="2"/>
</dbReference>
<proteinExistence type="predicted"/>
<accession>A0ABS0Q429</accession>
<comment type="caution">
    <text evidence="2">The sequence shown here is derived from an EMBL/GenBank/DDBJ whole genome shotgun (WGS) entry which is preliminary data.</text>
</comment>
<dbReference type="SUPFAM" id="SSF81296">
    <property type="entry name" value="E set domains"/>
    <property type="match status" value="2"/>
</dbReference>
<keyword evidence="3" id="KW-1185">Reference proteome</keyword>
<evidence type="ECO:0000313" key="2">
    <source>
        <dbReference type="EMBL" id="MBH8557416.1"/>
    </source>
</evidence>
<organism evidence="2 3">
    <name type="scientific">Hymenobacter negativus</name>
    <dbReference type="NCBI Taxonomy" id="2795026"/>
    <lineage>
        <taxon>Bacteria</taxon>
        <taxon>Pseudomonadati</taxon>
        <taxon>Bacteroidota</taxon>
        <taxon>Cytophagia</taxon>
        <taxon>Cytophagales</taxon>
        <taxon>Hymenobacteraceae</taxon>
        <taxon>Hymenobacter</taxon>
    </lineage>
</organism>